<evidence type="ECO:0000313" key="8">
    <source>
        <dbReference type="EMBL" id="KAI5389979.1"/>
    </source>
</evidence>
<dbReference type="GO" id="GO:0033316">
    <property type="term" value="P:meiotic spindle assembly checkpoint signaling"/>
    <property type="evidence" value="ECO:0007669"/>
    <property type="project" value="TreeGrafter"/>
</dbReference>
<dbReference type="EMBL" id="JAMSHJ010000007">
    <property type="protein sequence ID" value="KAI5389979.1"/>
    <property type="molecule type" value="Genomic_DNA"/>
</dbReference>
<dbReference type="GO" id="GO:0000776">
    <property type="term" value="C:kinetochore"/>
    <property type="evidence" value="ECO:0007669"/>
    <property type="project" value="TreeGrafter"/>
</dbReference>
<dbReference type="GO" id="GO:0007059">
    <property type="term" value="P:chromosome segregation"/>
    <property type="evidence" value="ECO:0007669"/>
    <property type="project" value="TreeGrafter"/>
</dbReference>
<organism evidence="8 9">
    <name type="scientific">Pisum sativum</name>
    <name type="common">Garden pea</name>
    <name type="synonym">Lathyrus oleraceus</name>
    <dbReference type="NCBI Taxonomy" id="3888"/>
    <lineage>
        <taxon>Eukaryota</taxon>
        <taxon>Viridiplantae</taxon>
        <taxon>Streptophyta</taxon>
        <taxon>Embryophyta</taxon>
        <taxon>Tracheophyta</taxon>
        <taxon>Spermatophyta</taxon>
        <taxon>Magnoliopsida</taxon>
        <taxon>eudicotyledons</taxon>
        <taxon>Gunneridae</taxon>
        <taxon>Pentapetalae</taxon>
        <taxon>rosids</taxon>
        <taxon>fabids</taxon>
        <taxon>Fabales</taxon>
        <taxon>Fabaceae</taxon>
        <taxon>Papilionoideae</taxon>
        <taxon>50 kb inversion clade</taxon>
        <taxon>NPAAA clade</taxon>
        <taxon>Hologalegina</taxon>
        <taxon>IRL clade</taxon>
        <taxon>Fabeae</taxon>
        <taxon>Lathyrus</taxon>
    </lineage>
</organism>
<dbReference type="GO" id="GO:0004674">
    <property type="term" value="F:protein serine/threonine kinase activity"/>
    <property type="evidence" value="ECO:0007669"/>
    <property type="project" value="UniProtKB-KW"/>
</dbReference>
<keyword evidence="9" id="KW-1185">Reference proteome</keyword>
<dbReference type="AlphaFoldDB" id="A0A9D4ZZQ5"/>
<keyword evidence="1" id="KW-0723">Serine/threonine-protein kinase</keyword>
<dbReference type="GO" id="GO:0007094">
    <property type="term" value="P:mitotic spindle assembly checkpoint signaling"/>
    <property type="evidence" value="ECO:0007669"/>
    <property type="project" value="TreeGrafter"/>
</dbReference>
<reference evidence="8 9" key="1">
    <citation type="journal article" date="2022" name="Nat. Genet.">
        <title>Improved pea reference genome and pan-genome highlight genomic features and evolutionary characteristics.</title>
        <authorList>
            <person name="Yang T."/>
            <person name="Liu R."/>
            <person name="Luo Y."/>
            <person name="Hu S."/>
            <person name="Wang D."/>
            <person name="Wang C."/>
            <person name="Pandey M.K."/>
            <person name="Ge S."/>
            <person name="Xu Q."/>
            <person name="Li N."/>
            <person name="Li G."/>
            <person name="Huang Y."/>
            <person name="Saxena R.K."/>
            <person name="Ji Y."/>
            <person name="Li M."/>
            <person name="Yan X."/>
            <person name="He Y."/>
            <person name="Liu Y."/>
            <person name="Wang X."/>
            <person name="Xiang C."/>
            <person name="Varshney R.K."/>
            <person name="Ding H."/>
            <person name="Gao S."/>
            <person name="Zong X."/>
        </authorList>
    </citation>
    <scope>NUCLEOTIDE SEQUENCE [LARGE SCALE GENOMIC DNA]</scope>
    <source>
        <strain evidence="8 9">cv. Zhongwan 6</strain>
    </source>
</reference>
<evidence type="ECO:0000256" key="3">
    <source>
        <dbReference type="ARBA" id="ARBA00022741"/>
    </source>
</evidence>
<dbReference type="PROSITE" id="PS50011">
    <property type="entry name" value="PROTEIN_KINASE_DOM"/>
    <property type="match status" value="1"/>
</dbReference>
<evidence type="ECO:0000256" key="4">
    <source>
        <dbReference type="ARBA" id="ARBA00022777"/>
    </source>
</evidence>
<dbReference type="Gramene" id="Psat07G0533600-T1">
    <property type="protein sequence ID" value="KAI5389979.1"/>
    <property type="gene ID" value="KIW84_075336"/>
</dbReference>
<sequence>MDLLGAKVDAIDHYTALIEQLNELENFRRDVCSLSGEKLKFCCILPLPFGAGILVMLFFCGFTQLLLCSFAAARVWSLDVGGKAGSRVIEAKWEFKAPQTSPATANQSTLISSSVKILEHQTLEAATSKTMNTGASSVDSDNLGSGSSSDCYIENSFSSKTSDLIESPYHVSMAGEKKGSPDHTILRQPRQPIHKPCLGLHKEHELTNVQDKVERKTKEVKRKVVVRSSYFQQKQVEKNACDEKQEQLSSGIFVDERKNGISGAHMLSQQWKKLSESNEMIDENWLRFYWQQILQAVNTIHEERIVHSNLKPANFLQAKEAEQAFRFAS</sequence>
<feature type="transmembrane region" description="Helical" evidence="6">
    <location>
        <begin position="49"/>
        <end position="73"/>
    </location>
</feature>
<evidence type="ECO:0000256" key="2">
    <source>
        <dbReference type="ARBA" id="ARBA00022679"/>
    </source>
</evidence>
<dbReference type="InterPro" id="IPR000719">
    <property type="entry name" value="Prot_kinase_dom"/>
</dbReference>
<keyword evidence="2" id="KW-0808">Transferase</keyword>
<evidence type="ECO:0000259" key="7">
    <source>
        <dbReference type="PROSITE" id="PS50011"/>
    </source>
</evidence>
<proteinExistence type="predicted"/>
<keyword evidence="5" id="KW-0067">ATP-binding</keyword>
<evidence type="ECO:0000256" key="6">
    <source>
        <dbReference type="SAM" id="Phobius"/>
    </source>
</evidence>
<dbReference type="Gene3D" id="1.10.510.10">
    <property type="entry name" value="Transferase(Phosphotransferase) domain 1"/>
    <property type="match status" value="1"/>
</dbReference>
<dbReference type="SUPFAM" id="SSF56112">
    <property type="entry name" value="Protein kinase-like (PK-like)"/>
    <property type="match status" value="1"/>
</dbReference>
<evidence type="ECO:0000313" key="9">
    <source>
        <dbReference type="Proteomes" id="UP001058974"/>
    </source>
</evidence>
<evidence type="ECO:0000256" key="5">
    <source>
        <dbReference type="ARBA" id="ARBA00022840"/>
    </source>
</evidence>
<dbReference type="PANTHER" id="PTHR22974:SF21">
    <property type="entry name" value="DUAL SPECIFICITY PROTEIN KINASE TTK"/>
    <property type="match status" value="1"/>
</dbReference>
<dbReference type="Proteomes" id="UP001058974">
    <property type="component" value="Chromosome 7"/>
</dbReference>
<dbReference type="GO" id="GO:0005524">
    <property type="term" value="F:ATP binding"/>
    <property type="evidence" value="ECO:0007669"/>
    <property type="project" value="UniProtKB-KW"/>
</dbReference>
<dbReference type="InterPro" id="IPR011009">
    <property type="entry name" value="Kinase-like_dom_sf"/>
</dbReference>
<keyword evidence="6" id="KW-0472">Membrane</keyword>
<keyword evidence="6" id="KW-1133">Transmembrane helix</keyword>
<evidence type="ECO:0000256" key="1">
    <source>
        <dbReference type="ARBA" id="ARBA00022527"/>
    </source>
</evidence>
<dbReference type="GO" id="GO:0034501">
    <property type="term" value="P:protein localization to kinetochore"/>
    <property type="evidence" value="ECO:0007669"/>
    <property type="project" value="TreeGrafter"/>
</dbReference>
<dbReference type="PANTHER" id="PTHR22974">
    <property type="entry name" value="MIXED LINEAGE PROTEIN KINASE"/>
    <property type="match status" value="1"/>
</dbReference>
<comment type="caution">
    <text evidence="8">The sequence shown here is derived from an EMBL/GenBank/DDBJ whole genome shotgun (WGS) entry which is preliminary data.</text>
</comment>
<name>A0A9D4ZZQ5_PEA</name>
<dbReference type="GO" id="GO:0005634">
    <property type="term" value="C:nucleus"/>
    <property type="evidence" value="ECO:0007669"/>
    <property type="project" value="TreeGrafter"/>
</dbReference>
<feature type="domain" description="Protein kinase" evidence="7">
    <location>
        <begin position="137"/>
        <end position="329"/>
    </location>
</feature>
<keyword evidence="6" id="KW-0812">Transmembrane</keyword>
<protein>
    <recommendedName>
        <fullName evidence="7">Protein kinase domain-containing protein</fullName>
    </recommendedName>
</protein>
<accession>A0A9D4ZZQ5</accession>
<dbReference type="Pfam" id="PF00069">
    <property type="entry name" value="Pkinase"/>
    <property type="match status" value="1"/>
</dbReference>
<dbReference type="GO" id="GO:0004712">
    <property type="term" value="F:protein serine/threonine/tyrosine kinase activity"/>
    <property type="evidence" value="ECO:0007669"/>
    <property type="project" value="TreeGrafter"/>
</dbReference>
<keyword evidence="3" id="KW-0547">Nucleotide-binding</keyword>
<keyword evidence="4" id="KW-0418">Kinase</keyword>
<gene>
    <name evidence="8" type="ORF">KIW84_075336</name>
</gene>